<dbReference type="InterPro" id="IPR019734">
    <property type="entry name" value="TPR_rpt"/>
</dbReference>
<keyword evidence="2" id="KW-0812">Transmembrane</keyword>
<protein>
    <submittedName>
        <fullName evidence="3">Uncharacterized protein</fullName>
    </submittedName>
</protein>
<comment type="caution">
    <text evidence="3">The sequence shown here is derived from an EMBL/GenBank/DDBJ whole genome shotgun (WGS) entry which is preliminary data.</text>
</comment>
<dbReference type="PROSITE" id="PS50005">
    <property type="entry name" value="TPR"/>
    <property type="match status" value="1"/>
</dbReference>
<keyword evidence="2" id="KW-0472">Membrane</keyword>
<keyword evidence="4" id="KW-1185">Reference proteome</keyword>
<dbReference type="Gene3D" id="1.25.40.10">
    <property type="entry name" value="Tetratricopeptide repeat domain"/>
    <property type="match status" value="1"/>
</dbReference>
<feature type="repeat" description="TPR" evidence="1">
    <location>
        <begin position="245"/>
        <end position="278"/>
    </location>
</feature>
<dbReference type="InterPro" id="IPR011990">
    <property type="entry name" value="TPR-like_helical_dom_sf"/>
</dbReference>
<evidence type="ECO:0000256" key="1">
    <source>
        <dbReference type="PROSITE-ProRule" id="PRU00339"/>
    </source>
</evidence>
<proteinExistence type="predicted"/>
<reference evidence="3 4" key="1">
    <citation type="submission" date="2016-02" db="EMBL/GenBank/DDBJ databases">
        <title>Draft genome sequence of Polaribacter atrinae KACC17473.</title>
        <authorList>
            <person name="Shin S.-K."/>
            <person name="Yi H."/>
        </authorList>
    </citation>
    <scope>NUCLEOTIDE SEQUENCE [LARGE SCALE GENOMIC DNA]</scope>
    <source>
        <strain evidence="3 4">KACC 17473</strain>
    </source>
</reference>
<dbReference type="AlphaFoldDB" id="A0A176T6F4"/>
<evidence type="ECO:0000313" key="3">
    <source>
        <dbReference type="EMBL" id="OAD43417.1"/>
    </source>
</evidence>
<feature type="transmembrane region" description="Helical" evidence="2">
    <location>
        <begin position="15"/>
        <end position="32"/>
    </location>
</feature>
<dbReference type="SUPFAM" id="SSF48452">
    <property type="entry name" value="TPR-like"/>
    <property type="match status" value="1"/>
</dbReference>
<dbReference type="RefSeq" id="WP_068451018.1">
    <property type="nucleotide sequence ID" value="NZ_CP150660.1"/>
</dbReference>
<accession>A0A176T6F4</accession>
<evidence type="ECO:0000313" key="4">
    <source>
        <dbReference type="Proteomes" id="UP000076923"/>
    </source>
</evidence>
<name>A0A176T6F4_9FLAO</name>
<organism evidence="3 4">
    <name type="scientific">Polaribacter atrinae</name>
    <dbReference type="NCBI Taxonomy" id="1333662"/>
    <lineage>
        <taxon>Bacteria</taxon>
        <taxon>Pseudomonadati</taxon>
        <taxon>Bacteroidota</taxon>
        <taxon>Flavobacteriia</taxon>
        <taxon>Flavobacteriales</taxon>
        <taxon>Flavobacteriaceae</taxon>
    </lineage>
</organism>
<evidence type="ECO:0000256" key="2">
    <source>
        <dbReference type="SAM" id="Phobius"/>
    </source>
</evidence>
<dbReference type="EMBL" id="LVWE01000055">
    <property type="protein sequence ID" value="OAD43417.1"/>
    <property type="molecule type" value="Genomic_DNA"/>
</dbReference>
<sequence>MNISALKEQHKTTELMTILYIIGGLIVARLLFNSIKRKKESNTPYLKIKKKLDEDLLQANFSGDWKRKQEINLHLLWLKTLDEVESRDMLFGRQKNENKATLLAKLTFDDIKFPLKWKLDDLYCFPFSQEIISAYGKVLAENNYKGMFKPDSILPVSKNYIRKAILFNFDYFNLKESIYEVPDKEKRIENLSSINIYLDMSFIDTDNDDLPQSGHENYKVGNAIKKKLPTHNDLEDFNLIDWRTEKDWIVLGINYADKEQYDSALACYEQVKKINPDSKDLKSVLSLTYLQKGEQHYKNNESELAFENIKRAAQLKNEKAINWLEVHSKN</sequence>
<dbReference type="OrthoDB" id="1489832at2"/>
<keyword evidence="2" id="KW-1133">Transmembrane helix</keyword>
<gene>
    <name evidence="3" type="ORF">LPB303_13200</name>
</gene>
<dbReference type="Proteomes" id="UP000076923">
    <property type="component" value="Unassembled WGS sequence"/>
</dbReference>
<keyword evidence="1" id="KW-0802">TPR repeat</keyword>
<dbReference type="STRING" id="1333662.LPB303_13200"/>
<dbReference type="SMART" id="SM00028">
    <property type="entry name" value="TPR"/>
    <property type="match status" value="2"/>
</dbReference>